<evidence type="ECO:0000259" key="10">
    <source>
        <dbReference type="PROSITE" id="PS50893"/>
    </source>
</evidence>
<comment type="subcellular location">
    <subcellularLocation>
        <location evidence="1">Membrane</location>
        <topology evidence="1">Multi-pass membrane protein</topology>
    </subcellularLocation>
</comment>
<keyword evidence="11" id="KW-0378">Hydrolase</keyword>
<feature type="transmembrane region" description="Helical" evidence="9">
    <location>
        <begin position="323"/>
        <end position="345"/>
    </location>
</feature>
<dbReference type="InterPro" id="IPR052215">
    <property type="entry name" value="Plant_ABCG"/>
</dbReference>
<dbReference type="Pfam" id="PF19055">
    <property type="entry name" value="ABC2_membrane_7"/>
    <property type="match status" value="1"/>
</dbReference>
<dbReference type="InterPro" id="IPR013525">
    <property type="entry name" value="ABC2_TM"/>
</dbReference>
<evidence type="ECO:0000256" key="9">
    <source>
        <dbReference type="SAM" id="Phobius"/>
    </source>
</evidence>
<dbReference type="GO" id="GO:0016020">
    <property type="term" value="C:membrane"/>
    <property type="evidence" value="ECO:0007669"/>
    <property type="project" value="UniProtKB-SubCell"/>
</dbReference>
<dbReference type="InterPro" id="IPR043926">
    <property type="entry name" value="ABCG_dom"/>
</dbReference>
<dbReference type="PANTHER" id="PTHR48042:SF11">
    <property type="entry name" value="ABC TRANSPORTER G FAMILY MEMBER 11"/>
    <property type="match status" value="1"/>
</dbReference>
<feature type="transmembrane region" description="Helical" evidence="9">
    <location>
        <begin position="357"/>
        <end position="379"/>
    </location>
</feature>
<keyword evidence="4 9" id="KW-0812">Transmembrane</keyword>
<feature type="domain" description="ABC transporter" evidence="10">
    <location>
        <begin position="1"/>
        <end position="238"/>
    </location>
</feature>
<dbReference type="GO" id="GO:0016887">
    <property type="term" value="F:ATP hydrolysis activity"/>
    <property type="evidence" value="ECO:0007669"/>
    <property type="project" value="InterPro"/>
</dbReference>
<dbReference type="Pfam" id="PF01061">
    <property type="entry name" value="ABC2_membrane"/>
    <property type="match status" value="1"/>
</dbReference>
<dbReference type="SMART" id="SM00382">
    <property type="entry name" value="AAA"/>
    <property type="match status" value="1"/>
</dbReference>
<dbReference type="EMBL" id="MCGO01000088">
    <property type="protein sequence ID" value="ORY29491.1"/>
    <property type="molecule type" value="Genomic_DNA"/>
</dbReference>
<evidence type="ECO:0000256" key="6">
    <source>
        <dbReference type="ARBA" id="ARBA00022840"/>
    </source>
</evidence>
<comment type="similarity">
    <text evidence="2">Belongs to the ABC transporter superfamily. ABCG family. Eye pigment precursor importer (TC 3.A.1.204) subfamily.</text>
</comment>
<evidence type="ECO:0000256" key="3">
    <source>
        <dbReference type="ARBA" id="ARBA00022448"/>
    </source>
</evidence>
<dbReference type="Gene3D" id="3.40.50.300">
    <property type="entry name" value="P-loop containing nucleotide triphosphate hydrolases"/>
    <property type="match status" value="1"/>
</dbReference>
<organism evidence="11 12">
    <name type="scientific">Rhizoclosmatium globosum</name>
    <dbReference type="NCBI Taxonomy" id="329046"/>
    <lineage>
        <taxon>Eukaryota</taxon>
        <taxon>Fungi</taxon>
        <taxon>Fungi incertae sedis</taxon>
        <taxon>Chytridiomycota</taxon>
        <taxon>Chytridiomycota incertae sedis</taxon>
        <taxon>Chytridiomycetes</taxon>
        <taxon>Chytridiales</taxon>
        <taxon>Chytriomycetaceae</taxon>
        <taxon>Rhizoclosmatium</taxon>
    </lineage>
</organism>
<keyword evidence="6" id="KW-0067">ATP-binding</keyword>
<dbReference type="GO" id="GO:0140359">
    <property type="term" value="F:ABC-type transporter activity"/>
    <property type="evidence" value="ECO:0007669"/>
    <property type="project" value="InterPro"/>
</dbReference>
<dbReference type="GO" id="GO:0005524">
    <property type="term" value="F:ATP binding"/>
    <property type="evidence" value="ECO:0007669"/>
    <property type="project" value="UniProtKB-KW"/>
</dbReference>
<dbReference type="OrthoDB" id="66620at2759"/>
<gene>
    <name evidence="11" type="ORF">BCR33DRAFT_842568</name>
</gene>
<keyword evidence="12" id="KW-1185">Reference proteome</keyword>
<dbReference type="CDD" id="cd03213">
    <property type="entry name" value="ABCG_EPDR"/>
    <property type="match status" value="1"/>
</dbReference>
<dbReference type="InterPro" id="IPR027417">
    <property type="entry name" value="P-loop_NTPase"/>
</dbReference>
<dbReference type="InterPro" id="IPR003593">
    <property type="entry name" value="AAA+_ATPase"/>
</dbReference>
<evidence type="ECO:0000256" key="1">
    <source>
        <dbReference type="ARBA" id="ARBA00004141"/>
    </source>
</evidence>
<sequence>MYVPNLDSVAECQDHKTKETKFLMQGVSGIVKPGEVLAVLGPSGSGKSTLLDVLAGRKRQGTVHGTVALNGTDLPIKKYSSYVTKDDSLQGSFTVRETLKWAVELNTSGRTCPRILSQFGLTKCADSKVGDLFARGISGGEKRRLSVAVQLVKEPNVIFIDEPTSGLDSAASFKMMESIKDLAVRKGCAIICTVHQPSPSSYDLFDKVLFLARGHVMYFGPNKGAEVDYFLSIGVDIPEYTVYINVDFVTDVSVADARVDNLIQKWAQSKNFKTLTTDMDTSTFEVNSAASQIIRGGSDYTLSWKPSPSLVRRSLSTLVQNVLYFWIRLGFMIAMAVLMGTTWLRMGYNQDTVQDRFSGIFFAIGFNTYLAVIGAPAFLEERAVFYRERMNRTYSVGAFTVAHTIVSVPITFVNTLAYSIIAYWLMGYNSGTVQFFRYFAFLFLTLIIAEAFMLILAAAFPIFLLVLLFFSFFNGTEMVVAGFFVRQQNIPNFWKYGFHYWDFQKWSFEALSANEFSGTVFDCAPGTNGSACNCYIPSSLGDGACTFTGEDILANYGYDTYSYWKSG</sequence>
<evidence type="ECO:0000256" key="5">
    <source>
        <dbReference type="ARBA" id="ARBA00022741"/>
    </source>
</evidence>
<comment type="caution">
    <text evidence="11">The sequence shown here is derived from an EMBL/GenBank/DDBJ whole genome shotgun (WGS) entry which is preliminary data.</text>
</comment>
<protein>
    <submittedName>
        <fullName evidence="11">p-loop containing nucleoside triphosphate hydrolase protein</fullName>
    </submittedName>
</protein>
<dbReference type="Proteomes" id="UP000193642">
    <property type="component" value="Unassembled WGS sequence"/>
</dbReference>
<evidence type="ECO:0000256" key="7">
    <source>
        <dbReference type="ARBA" id="ARBA00022989"/>
    </source>
</evidence>
<feature type="transmembrane region" description="Helical" evidence="9">
    <location>
        <begin position="438"/>
        <end position="456"/>
    </location>
</feature>
<dbReference type="STRING" id="329046.A0A1Y2B3U2"/>
<keyword evidence="5" id="KW-0547">Nucleotide-binding</keyword>
<dbReference type="InterPro" id="IPR003439">
    <property type="entry name" value="ABC_transporter-like_ATP-bd"/>
</dbReference>
<evidence type="ECO:0000256" key="2">
    <source>
        <dbReference type="ARBA" id="ARBA00005814"/>
    </source>
</evidence>
<keyword evidence="7 9" id="KW-1133">Transmembrane helix</keyword>
<dbReference type="PROSITE" id="PS50893">
    <property type="entry name" value="ABC_TRANSPORTER_2"/>
    <property type="match status" value="1"/>
</dbReference>
<evidence type="ECO:0000313" key="11">
    <source>
        <dbReference type="EMBL" id="ORY29491.1"/>
    </source>
</evidence>
<accession>A0A1Y2B3U2</accession>
<feature type="transmembrane region" description="Helical" evidence="9">
    <location>
        <begin position="462"/>
        <end position="485"/>
    </location>
</feature>
<dbReference type="InterPro" id="IPR017871">
    <property type="entry name" value="ABC_transporter-like_CS"/>
</dbReference>
<proteinExistence type="inferred from homology"/>
<dbReference type="Pfam" id="PF00005">
    <property type="entry name" value="ABC_tran"/>
    <property type="match status" value="1"/>
</dbReference>
<dbReference type="PANTHER" id="PTHR48042">
    <property type="entry name" value="ABC TRANSPORTER G FAMILY MEMBER 11"/>
    <property type="match status" value="1"/>
</dbReference>
<dbReference type="AlphaFoldDB" id="A0A1Y2B3U2"/>
<evidence type="ECO:0000256" key="8">
    <source>
        <dbReference type="ARBA" id="ARBA00023136"/>
    </source>
</evidence>
<evidence type="ECO:0000256" key="4">
    <source>
        <dbReference type="ARBA" id="ARBA00022692"/>
    </source>
</evidence>
<dbReference type="PROSITE" id="PS00211">
    <property type="entry name" value="ABC_TRANSPORTER_1"/>
    <property type="match status" value="1"/>
</dbReference>
<name>A0A1Y2B3U2_9FUNG</name>
<reference evidence="11 12" key="1">
    <citation type="submission" date="2016-07" db="EMBL/GenBank/DDBJ databases">
        <title>Pervasive Adenine N6-methylation of Active Genes in Fungi.</title>
        <authorList>
            <consortium name="DOE Joint Genome Institute"/>
            <person name="Mondo S.J."/>
            <person name="Dannebaum R.O."/>
            <person name="Kuo R.C."/>
            <person name="Labutti K."/>
            <person name="Haridas S."/>
            <person name="Kuo A."/>
            <person name="Salamov A."/>
            <person name="Ahrendt S.R."/>
            <person name="Lipzen A."/>
            <person name="Sullivan W."/>
            <person name="Andreopoulos W.B."/>
            <person name="Clum A."/>
            <person name="Lindquist E."/>
            <person name="Daum C."/>
            <person name="Ramamoorthy G.K."/>
            <person name="Gryganskyi A."/>
            <person name="Culley D."/>
            <person name="Magnuson J.K."/>
            <person name="James T.Y."/>
            <person name="O'Malley M.A."/>
            <person name="Stajich J.E."/>
            <person name="Spatafora J.W."/>
            <person name="Visel A."/>
            <person name="Grigoriev I.V."/>
        </authorList>
    </citation>
    <scope>NUCLEOTIDE SEQUENCE [LARGE SCALE GENOMIC DNA]</scope>
    <source>
        <strain evidence="11 12">JEL800</strain>
    </source>
</reference>
<evidence type="ECO:0000313" key="12">
    <source>
        <dbReference type="Proteomes" id="UP000193642"/>
    </source>
</evidence>
<dbReference type="SUPFAM" id="SSF52540">
    <property type="entry name" value="P-loop containing nucleoside triphosphate hydrolases"/>
    <property type="match status" value="1"/>
</dbReference>
<feature type="transmembrane region" description="Helical" evidence="9">
    <location>
        <begin position="399"/>
        <end position="426"/>
    </location>
</feature>
<keyword evidence="8 9" id="KW-0472">Membrane</keyword>
<keyword evidence="3" id="KW-0813">Transport</keyword>